<comment type="caution">
    <text evidence="2">The sequence shown here is derived from an EMBL/GenBank/DDBJ whole genome shotgun (WGS) entry which is preliminary data.</text>
</comment>
<gene>
    <name evidence="2" type="ORF">P7D69_15700</name>
</gene>
<feature type="domain" description="Helix-turn-helix" evidence="1">
    <location>
        <begin position="28"/>
        <end position="73"/>
    </location>
</feature>
<protein>
    <submittedName>
        <fullName evidence="2">Helix-turn-helix domain-containing protein</fullName>
    </submittedName>
</protein>
<evidence type="ECO:0000313" key="3">
    <source>
        <dbReference type="Proteomes" id="UP001254770"/>
    </source>
</evidence>
<dbReference type="RefSeq" id="WP_311820646.1">
    <property type="nucleotide sequence ID" value="NZ_JARPXI010000018.1"/>
</dbReference>
<organism evidence="2 3">
    <name type="scientific">Enterococcus raffinosus</name>
    <dbReference type="NCBI Taxonomy" id="71452"/>
    <lineage>
        <taxon>Bacteria</taxon>
        <taxon>Bacillati</taxon>
        <taxon>Bacillota</taxon>
        <taxon>Bacilli</taxon>
        <taxon>Lactobacillales</taxon>
        <taxon>Enterococcaceae</taxon>
        <taxon>Enterococcus</taxon>
    </lineage>
</organism>
<dbReference type="EMBL" id="JARPXL010000018">
    <property type="protein sequence ID" value="MDT2545793.1"/>
    <property type="molecule type" value="Genomic_DNA"/>
</dbReference>
<evidence type="ECO:0000313" key="2">
    <source>
        <dbReference type="EMBL" id="MDT2545793.1"/>
    </source>
</evidence>
<name>A0AAW8TA10_9ENTE</name>
<proteinExistence type="predicted"/>
<accession>A0AAW8TA10</accession>
<evidence type="ECO:0000259" key="1">
    <source>
        <dbReference type="Pfam" id="PF12728"/>
    </source>
</evidence>
<sequence>MTNLALVNLDDLKILLAENELKNEVWETEQAAEFLKISVSHLKAQARAGVVPGQKLGDGWRFSSIALYEYVAKK</sequence>
<dbReference type="Pfam" id="PF12728">
    <property type="entry name" value="HTH_17"/>
    <property type="match status" value="1"/>
</dbReference>
<dbReference type="AlphaFoldDB" id="A0AAW8TA10"/>
<dbReference type="InterPro" id="IPR041657">
    <property type="entry name" value="HTH_17"/>
</dbReference>
<dbReference type="Proteomes" id="UP001254770">
    <property type="component" value="Unassembled WGS sequence"/>
</dbReference>
<reference evidence="2" key="1">
    <citation type="submission" date="2023-03" db="EMBL/GenBank/DDBJ databases">
        <authorList>
            <person name="Shen W."/>
            <person name="Cai J."/>
        </authorList>
    </citation>
    <scope>NUCLEOTIDE SEQUENCE</scope>
    <source>
        <strain evidence="2">Y15</strain>
    </source>
</reference>